<gene>
    <name evidence="4" type="ORF">JKP88DRAFT_227394</name>
</gene>
<dbReference type="SUPFAM" id="SSF49785">
    <property type="entry name" value="Galactose-binding domain-like"/>
    <property type="match status" value="1"/>
</dbReference>
<dbReference type="AlphaFoldDB" id="A0A836C8E7"/>
<comment type="caution">
    <text evidence="4">The sequence shown here is derived from an EMBL/GenBank/DDBJ whole genome shotgun (WGS) entry which is preliminary data.</text>
</comment>
<protein>
    <submittedName>
        <fullName evidence="4">Complex I intermediate-associated protein 30-domain-containing protein</fullName>
    </submittedName>
</protein>
<organism evidence="4 5">
    <name type="scientific">Tribonema minus</name>
    <dbReference type="NCBI Taxonomy" id="303371"/>
    <lineage>
        <taxon>Eukaryota</taxon>
        <taxon>Sar</taxon>
        <taxon>Stramenopiles</taxon>
        <taxon>Ochrophyta</taxon>
        <taxon>PX clade</taxon>
        <taxon>Xanthophyceae</taxon>
        <taxon>Tribonematales</taxon>
        <taxon>Tribonemataceae</taxon>
        <taxon>Tribonema</taxon>
    </lineage>
</organism>
<dbReference type="GO" id="GO:0051082">
    <property type="term" value="F:unfolded protein binding"/>
    <property type="evidence" value="ECO:0007669"/>
    <property type="project" value="TreeGrafter"/>
</dbReference>
<dbReference type="PANTHER" id="PTHR13194:SF19">
    <property type="entry name" value="NAD(P)-BINDING ROSSMANN-FOLD SUPERFAMILY PROTEIN"/>
    <property type="match status" value="1"/>
</dbReference>
<dbReference type="InterPro" id="IPR008979">
    <property type="entry name" value="Galactose-bd-like_sf"/>
</dbReference>
<evidence type="ECO:0000313" key="5">
    <source>
        <dbReference type="Proteomes" id="UP000664859"/>
    </source>
</evidence>
<dbReference type="EMBL" id="JAFCMP010000532">
    <property type="protein sequence ID" value="KAG5176875.1"/>
    <property type="molecule type" value="Genomic_DNA"/>
</dbReference>
<keyword evidence="5" id="KW-1185">Reference proteome</keyword>
<feature type="region of interest" description="Disordered" evidence="2">
    <location>
        <begin position="1"/>
        <end position="30"/>
    </location>
</feature>
<dbReference type="InterPro" id="IPR013857">
    <property type="entry name" value="NADH-UbQ_OxRdtase-assoc_prot30"/>
</dbReference>
<accession>A0A836C8E7</accession>
<sequence length="208" mass="22739">MKAACTGDHASDPLLNDEGSPQTTPPQRPDMWTILDMANGPPSAPGWMRMDDGVMGGVSSSTLVYDDTEKCMTFTGHVSLERNGGFASTRSQSWQGWDFAEAKGIGLLAKGDGRLYKLSIKTDDAMSAVVYEHDFRPSVGQYQECRLNFKDFKPTFRGRLVPGSSSLDGSRVRQVGFMCSKLTDSGAAVHGFEPGHFKLDIRKLSAYK</sequence>
<feature type="domain" description="NADH:ubiquinone oxidoreductase intermediate-associated protein 30" evidence="3">
    <location>
        <begin position="42"/>
        <end position="201"/>
    </location>
</feature>
<dbReference type="Pfam" id="PF08547">
    <property type="entry name" value="CIA30"/>
    <property type="match status" value="1"/>
</dbReference>
<dbReference type="GO" id="GO:0010257">
    <property type="term" value="P:NADH dehydrogenase complex assembly"/>
    <property type="evidence" value="ECO:0007669"/>
    <property type="project" value="TreeGrafter"/>
</dbReference>
<dbReference type="OrthoDB" id="426386at2759"/>
<dbReference type="Proteomes" id="UP000664859">
    <property type="component" value="Unassembled WGS sequence"/>
</dbReference>
<dbReference type="PANTHER" id="PTHR13194">
    <property type="entry name" value="COMPLEX I INTERMEDIATE-ASSOCIATED PROTEIN 30"/>
    <property type="match status" value="1"/>
</dbReference>
<evidence type="ECO:0000259" key="3">
    <source>
        <dbReference type="Pfam" id="PF08547"/>
    </source>
</evidence>
<evidence type="ECO:0000313" key="4">
    <source>
        <dbReference type="EMBL" id="KAG5176875.1"/>
    </source>
</evidence>
<evidence type="ECO:0000256" key="1">
    <source>
        <dbReference type="ARBA" id="ARBA00007884"/>
    </source>
</evidence>
<comment type="similarity">
    <text evidence="1">Belongs to the CIA30 family.</text>
</comment>
<reference evidence="4" key="1">
    <citation type="submission" date="2021-02" db="EMBL/GenBank/DDBJ databases">
        <title>First Annotated Genome of the Yellow-green Alga Tribonema minus.</title>
        <authorList>
            <person name="Mahan K.M."/>
        </authorList>
    </citation>
    <scope>NUCLEOTIDE SEQUENCE</scope>
    <source>
        <strain evidence="4">UTEX B ZZ1240</strain>
    </source>
</reference>
<evidence type="ECO:0000256" key="2">
    <source>
        <dbReference type="SAM" id="MobiDB-lite"/>
    </source>
</evidence>
<proteinExistence type="inferred from homology"/>
<dbReference type="InterPro" id="IPR039131">
    <property type="entry name" value="NDUFAF1"/>
</dbReference>
<name>A0A836C8E7_9STRA</name>